<dbReference type="UniPathway" id="UPA00143"/>
<evidence type="ECO:0000256" key="8">
    <source>
        <dbReference type="SAM" id="MobiDB-lite"/>
    </source>
</evidence>
<keyword evidence="6" id="KW-0808">Transferase</keyword>
<keyword evidence="4 6" id="KW-0862">Zinc</keyword>
<comment type="subcellular location">
    <subcellularLocation>
        <location evidence="1 6">Nucleus</location>
    </subcellularLocation>
</comment>
<comment type="catalytic activity">
    <reaction evidence="6">
        <text>S-ubiquitinyl-[E2 ubiquitin-conjugating enzyme]-L-cysteine + [acceptor protein]-L-lysine = [E2 ubiquitin-conjugating enzyme]-L-cysteine + N(6)-ubiquitinyl-[acceptor protein]-L-lysine.</text>
        <dbReference type="EC" id="2.3.2.27"/>
    </reaction>
</comment>
<keyword evidence="6 7" id="KW-0175">Coiled coil</keyword>
<dbReference type="EMBL" id="AMZH03000425">
    <property type="protein sequence ID" value="RRT83826.1"/>
    <property type="molecule type" value="Genomic_DNA"/>
</dbReference>
<dbReference type="AlphaFoldDB" id="A0A427B5V3"/>
<feature type="compositionally biased region" description="Polar residues" evidence="8">
    <location>
        <begin position="1"/>
        <end position="10"/>
    </location>
</feature>
<name>A0A427B5V3_ENSVE</name>
<feature type="non-terminal residue" evidence="9">
    <location>
        <position position="1"/>
    </location>
</feature>
<evidence type="ECO:0000256" key="1">
    <source>
        <dbReference type="ARBA" id="ARBA00004123"/>
    </source>
</evidence>
<dbReference type="InterPro" id="IPR013956">
    <property type="entry name" value="E3_ubiquit_lig_Bre1"/>
</dbReference>
<organism evidence="9 10">
    <name type="scientific">Ensete ventricosum</name>
    <name type="common">Abyssinian banana</name>
    <name type="synonym">Musa ensete</name>
    <dbReference type="NCBI Taxonomy" id="4639"/>
    <lineage>
        <taxon>Eukaryota</taxon>
        <taxon>Viridiplantae</taxon>
        <taxon>Streptophyta</taxon>
        <taxon>Embryophyta</taxon>
        <taxon>Tracheophyta</taxon>
        <taxon>Spermatophyta</taxon>
        <taxon>Magnoliopsida</taxon>
        <taxon>Liliopsida</taxon>
        <taxon>Zingiberales</taxon>
        <taxon>Musaceae</taxon>
        <taxon>Ensete</taxon>
    </lineage>
</organism>
<feature type="coiled-coil region" evidence="7">
    <location>
        <begin position="42"/>
        <end position="76"/>
    </location>
</feature>
<dbReference type="GO" id="GO:0006325">
    <property type="term" value="P:chromatin organization"/>
    <property type="evidence" value="ECO:0007669"/>
    <property type="project" value="UniProtKB-KW"/>
</dbReference>
<keyword evidence="6" id="KW-0156">Chromatin regulator</keyword>
<gene>
    <name evidence="9" type="ORF">B296_00009813</name>
</gene>
<evidence type="ECO:0000313" key="10">
    <source>
        <dbReference type="Proteomes" id="UP000287651"/>
    </source>
</evidence>
<accession>A0A427B5V3</accession>
<evidence type="ECO:0000256" key="6">
    <source>
        <dbReference type="RuleBase" id="RU365038"/>
    </source>
</evidence>
<proteinExistence type="inferred from homology"/>
<comment type="similarity">
    <text evidence="6">Belongs to the BRE1 family.</text>
</comment>
<evidence type="ECO:0000256" key="3">
    <source>
        <dbReference type="ARBA" id="ARBA00022771"/>
    </source>
</evidence>
<comment type="pathway">
    <text evidence="6">Protein modification; protein ubiquitination.</text>
</comment>
<dbReference type="GO" id="GO:0033503">
    <property type="term" value="C:HULC complex"/>
    <property type="evidence" value="ECO:0007669"/>
    <property type="project" value="TreeGrafter"/>
</dbReference>
<evidence type="ECO:0000256" key="7">
    <source>
        <dbReference type="SAM" id="Coils"/>
    </source>
</evidence>
<reference evidence="9 10" key="1">
    <citation type="journal article" date="2014" name="Agronomy (Basel)">
        <title>A Draft Genome Sequence for Ensete ventricosum, the Drought-Tolerant Tree Against Hunger.</title>
        <authorList>
            <person name="Harrison J."/>
            <person name="Moore K.A."/>
            <person name="Paszkiewicz K."/>
            <person name="Jones T."/>
            <person name="Grant M."/>
            <person name="Ambacheew D."/>
            <person name="Muzemil S."/>
            <person name="Studholme D.J."/>
        </authorList>
    </citation>
    <scope>NUCLEOTIDE SEQUENCE [LARGE SCALE GENOMIC DNA]</scope>
</reference>
<dbReference type="PANTHER" id="PTHR23163:SF8">
    <property type="entry name" value="E3 UBIQUITIN-PROTEIN LIGASE BRE1-LIKE 2"/>
    <property type="match status" value="1"/>
</dbReference>
<dbReference type="GO" id="GO:0008270">
    <property type="term" value="F:zinc ion binding"/>
    <property type="evidence" value="ECO:0007669"/>
    <property type="project" value="UniProtKB-KW"/>
</dbReference>
<dbReference type="EC" id="2.3.2.27" evidence="6"/>
<keyword evidence="3 6" id="KW-0863">Zinc-finger</keyword>
<sequence length="96" mass="10426">PCVVTGSGNPVTMEDDAPAGLGFGGGGDGSPASAVTRQQVDAAVLQYQNQRLVQQLEAQKAEMHTLEGKFKELRERQSSYDKCLMTVNKMWNQVIL</sequence>
<evidence type="ECO:0000256" key="5">
    <source>
        <dbReference type="ARBA" id="ARBA00023242"/>
    </source>
</evidence>
<keyword evidence="2 6" id="KW-0479">Metal-binding</keyword>
<protein>
    <recommendedName>
        <fullName evidence="6">E3 ubiquitin protein ligase</fullName>
        <ecNumber evidence="6">2.3.2.27</ecNumber>
    </recommendedName>
</protein>
<dbReference type="GO" id="GO:0005634">
    <property type="term" value="C:nucleus"/>
    <property type="evidence" value="ECO:0007669"/>
    <property type="project" value="UniProtKB-SubCell"/>
</dbReference>
<keyword evidence="6" id="KW-0833">Ubl conjugation pathway</keyword>
<evidence type="ECO:0000256" key="2">
    <source>
        <dbReference type="ARBA" id="ARBA00022723"/>
    </source>
</evidence>
<dbReference type="PANTHER" id="PTHR23163">
    <property type="entry name" value="RING FINGER PROTEIN-RELATED"/>
    <property type="match status" value="1"/>
</dbReference>
<dbReference type="GO" id="GO:0016567">
    <property type="term" value="P:protein ubiquitination"/>
    <property type="evidence" value="ECO:0007669"/>
    <property type="project" value="UniProtKB-UniRule"/>
</dbReference>
<keyword evidence="5 6" id="KW-0539">Nucleus</keyword>
<dbReference type="GO" id="GO:0061630">
    <property type="term" value="F:ubiquitin protein ligase activity"/>
    <property type="evidence" value="ECO:0007669"/>
    <property type="project" value="UniProtKB-EC"/>
</dbReference>
<evidence type="ECO:0000256" key="4">
    <source>
        <dbReference type="ARBA" id="ARBA00022833"/>
    </source>
</evidence>
<evidence type="ECO:0000313" key="9">
    <source>
        <dbReference type="EMBL" id="RRT83826.1"/>
    </source>
</evidence>
<dbReference type="Proteomes" id="UP000287651">
    <property type="component" value="Unassembled WGS sequence"/>
</dbReference>
<feature type="region of interest" description="Disordered" evidence="8">
    <location>
        <begin position="1"/>
        <end position="34"/>
    </location>
</feature>
<comment type="caution">
    <text evidence="9">The sequence shown here is derived from an EMBL/GenBank/DDBJ whole genome shotgun (WGS) entry which is preliminary data.</text>
</comment>